<dbReference type="PANTHER" id="PTHR46910">
    <property type="entry name" value="TRANSCRIPTION FACTOR PDR1"/>
    <property type="match status" value="1"/>
</dbReference>
<dbReference type="PRINTS" id="PR00620">
    <property type="entry name" value="HISTONEH2A"/>
</dbReference>
<dbReference type="Gene3D" id="1.10.20.10">
    <property type="entry name" value="Histone, subunit A"/>
    <property type="match status" value="1"/>
</dbReference>
<dbReference type="Pfam" id="PF04082">
    <property type="entry name" value="Fungal_trans"/>
    <property type="match status" value="1"/>
</dbReference>
<dbReference type="InterPro" id="IPR001138">
    <property type="entry name" value="Zn2Cys6_DnaBD"/>
</dbReference>
<evidence type="ECO:0000256" key="5">
    <source>
        <dbReference type="ARBA" id="ARBA00022723"/>
    </source>
</evidence>
<keyword evidence="5" id="KW-0479">Metal-binding</keyword>
<dbReference type="InterPro" id="IPR007219">
    <property type="entry name" value="XnlR_reg_dom"/>
</dbReference>
<evidence type="ECO:0000259" key="11">
    <source>
        <dbReference type="PROSITE" id="PS50048"/>
    </source>
</evidence>
<dbReference type="PROSITE" id="PS00046">
    <property type="entry name" value="HISTONE_H2A"/>
    <property type="match status" value="1"/>
</dbReference>
<keyword evidence="8" id="KW-0539">Nucleus</keyword>
<dbReference type="SUPFAM" id="SSF57701">
    <property type="entry name" value="Zn2/Cys6 DNA-binding domain"/>
    <property type="match status" value="1"/>
</dbReference>
<dbReference type="InterPro" id="IPR032454">
    <property type="entry name" value="Histone_H2A_C"/>
</dbReference>
<sequence length="1149" mass="126424">MSSLHEDVGESSRAKTKRIPRACDMCRRKKRRCDGTEPCGHCQKHNFVCTYIEPSALKPALDAASDLQPSKAYISALETRLKTVEEMLRKVRAAKSPGVQLISNAIQRLHNPAPFPQPYSDDLTFMEIAASFQALSIDHPAAQGFQGKSSGAMLVKAAVDLHKRKKGNKGTVVVPPAPVAESTKTWEALTAEEPPTYIFPDDDLLTTLVGLYFQNVNPFLPLLHRPTFVGHLAQRLHLRHPGFAKTVLLVCAVASRYCSDPRVSLIDVPVHVTPAETAGWKWFDQVELSGHLVRATPSLFDLQAYCLAAEFLDCTSSPRTCWTLVGFGMRLGQDIGAHRYRVHKGVVSFEQELEKRASWILFVFDSQMSTSLGRTIALQAHDFDIQFPLSCDDEYWGSPDDPTVPMFRQPPEVPSRLDYFLCMLQLNRILSFSCKILYSTNRSKTLIGLGDDKWEEQVVVELDSALNKWFDAVPNHLRWDPDNLIEDEVFFDQSAVLHCAYYHTRIIIHRPFIPAMRRASNITNLPSLAICNTAARACSHVAQIQQSRRPGNPIWFSQTPLFTAGIVLLLNIWGGANSKNATSPPSMARMKAAEADMVDVRRCMTVLEVQKQVWPSAGTLLNTLKQLVAVDHPRPPASAESQGQAQAAQLASTQQPQVSPNPVIYNAASDGSGLSGAMSAPALDFDNSHTATHPHYLFDAGSQQPQGSTSNLQMPLHADLGQYELYEPPYDPHLESAPPPVEGYDVPFEAYPGHHPGHGSVDMSGGGFGIGQWDSLGRPNIGYDSGAAYVQEPQQMHAQDLELFQYAYADPTAQDVNMGTEYFGQQEFMPMDVDMQHHTVDLWSRAPTGFGVADWDTYLGGFGESLPGHDAFGAQSGQGHAPGANVYAAALKMDIHAPSTLVKVLRSRKKPSRPFTEHSNHRYKIHTTNQIAPTAFELQPPPPANSPPPIQPSMSGKVGGKSKSGKAGSSGESKQVSRSTKAGLQFPVGRIHRLLKKGNYAPRVGSGAPVYLAAVLEYLAAEILELAGNAARDNKKHRIIPRHLQLAIRNDEELGKLLGNVVISQGGVVPLIHPALLPDASKKKKKGDRDQDDTKSKHRVTFLNRVFVSCRALDDQPLSEVRDSMEDHWTSIEHDGDDLRAAQACARVH</sequence>
<dbReference type="EMBL" id="DF844253">
    <property type="protein sequence ID" value="GAT48082.1"/>
    <property type="molecule type" value="Genomic_DNA"/>
</dbReference>
<feature type="domain" description="Zn(2)-C6 fungal-type" evidence="11">
    <location>
        <begin position="22"/>
        <end position="51"/>
    </location>
</feature>
<dbReference type="CDD" id="cd00067">
    <property type="entry name" value="GAL4"/>
    <property type="match status" value="1"/>
</dbReference>
<evidence type="ECO:0000256" key="8">
    <source>
        <dbReference type="ARBA" id="ARBA00023242"/>
    </source>
</evidence>
<reference evidence="12" key="1">
    <citation type="submission" date="2014-09" db="EMBL/GenBank/DDBJ databases">
        <title>Genome sequence of the luminous mushroom Mycena chlorophos for searching fungal bioluminescence genes.</title>
        <authorList>
            <person name="Tanaka Y."/>
            <person name="Kasuga D."/>
            <person name="Oba Y."/>
            <person name="Hase S."/>
            <person name="Sato K."/>
            <person name="Oba Y."/>
            <person name="Sakakibara Y."/>
        </authorList>
    </citation>
    <scope>NUCLEOTIDE SEQUENCE</scope>
</reference>
<evidence type="ECO:0000256" key="4">
    <source>
        <dbReference type="ARBA" id="ARBA00022454"/>
    </source>
</evidence>
<dbReference type="PROSITE" id="PS50048">
    <property type="entry name" value="ZN2_CY6_FUNGAL_2"/>
    <property type="match status" value="1"/>
</dbReference>
<feature type="compositionally biased region" description="Pro residues" evidence="10">
    <location>
        <begin position="939"/>
        <end position="951"/>
    </location>
</feature>
<dbReference type="InterPro" id="IPR009072">
    <property type="entry name" value="Histone-fold"/>
</dbReference>
<dbReference type="Gene3D" id="4.10.240.10">
    <property type="entry name" value="Zn(2)-C6 fungal-type DNA-binding domain"/>
    <property type="match status" value="1"/>
</dbReference>
<dbReference type="PROSITE" id="PS00463">
    <property type="entry name" value="ZN2_CY6_FUNGAL_1"/>
    <property type="match status" value="1"/>
</dbReference>
<dbReference type="SUPFAM" id="SSF47113">
    <property type="entry name" value="Histone-fold"/>
    <property type="match status" value="1"/>
</dbReference>
<evidence type="ECO:0000313" key="12">
    <source>
        <dbReference type="EMBL" id="GAT48082.1"/>
    </source>
</evidence>
<evidence type="ECO:0000256" key="9">
    <source>
        <dbReference type="ARBA" id="ARBA00023269"/>
    </source>
</evidence>
<dbReference type="Proteomes" id="UP000815677">
    <property type="component" value="Unassembled WGS sequence"/>
</dbReference>
<evidence type="ECO:0000256" key="7">
    <source>
        <dbReference type="ARBA" id="ARBA00023125"/>
    </source>
</evidence>
<evidence type="ECO:0000313" key="13">
    <source>
        <dbReference type="Proteomes" id="UP000815677"/>
    </source>
</evidence>
<comment type="subcellular location">
    <subcellularLocation>
        <location evidence="2">Chromosome</location>
    </subcellularLocation>
    <subcellularLocation>
        <location evidence="1">Nucleus</location>
    </subcellularLocation>
</comment>
<dbReference type="InterPro" id="IPR002119">
    <property type="entry name" value="Histone_H2A"/>
</dbReference>
<evidence type="ECO:0000256" key="6">
    <source>
        <dbReference type="ARBA" id="ARBA00022990"/>
    </source>
</evidence>
<keyword evidence="13" id="KW-1185">Reference proteome</keyword>
<keyword evidence="6" id="KW-0007">Acetylation</keyword>
<feature type="compositionally biased region" description="Polar residues" evidence="10">
    <location>
        <begin position="701"/>
        <end position="713"/>
    </location>
</feature>
<dbReference type="InterPro" id="IPR036864">
    <property type="entry name" value="Zn2-C6_fun-type_DNA-bd_sf"/>
</dbReference>
<evidence type="ECO:0000256" key="3">
    <source>
        <dbReference type="ARBA" id="ARBA00010691"/>
    </source>
</evidence>
<accession>A0ABQ0LC11</accession>
<dbReference type="PANTHER" id="PTHR46910:SF38">
    <property type="entry name" value="ZN(2)-C6 FUNGAL-TYPE DOMAIN-CONTAINING PROTEIN"/>
    <property type="match status" value="1"/>
</dbReference>
<dbReference type="SMART" id="SM00906">
    <property type="entry name" value="Fungal_trans"/>
    <property type="match status" value="1"/>
</dbReference>
<evidence type="ECO:0000256" key="2">
    <source>
        <dbReference type="ARBA" id="ARBA00004286"/>
    </source>
</evidence>
<dbReference type="InterPro" id="IPR050987">
    <property type="entry name" value="AtrR-like"/>
</dbReference>
<feature type="region of interest" description="Disordered" evidence="10">
    <location>
        <begin position="633"/>
        <end position="666"/>
    </location>
</feature>
<dbReference type="Pfam" id="PF16211">
    <property type="entry name" value="Histone_H2A_C"/>
    <property type="match status" value="1"/>
</dbReference>
<evidence type="ECO:0000256" key="1">
    <source>
        <dbReference type="ARBA" id="ARBA00004123"/>
    </source>
</evidence>
<dbReference type="InterPro" id="IPR032458">
    <property type="entry name" value="Histone_H2A_CS"/>
</dbReference>
<gene>
    <name evidence="12" type="ORF">MCHLO_05515</name>
</gene>
<organism evidence="12 13">
    <name type="scientific">Mycena chlorophos</name>
    <name type="common">Agaric fungus</name>
    <name type="synonym">Agaricus chlorophos</name>
    <dbReference type="NCBI Taxonomy" id="658473"/>
    <lineage>
        <taxon>Eukaryota</taxon>
        <taxon>Fungi</taxon>
        <taxon>Dikarya</taxon>
        <taxon>Basidiomycota</taxon>
        <taxon>Agaricomycotina</taxon>
        <taxon>Agaricomycetes</taxon>
        <taxon>Agaricomycetidae</taxon>
        <taxon>Agaricales</taxon>
        <taxon>Marasmiineae</taxon>
        <taxon>Mycenaceae</taxon>
        <taxon>Mycena</taxon>
    </lineage>
</organism>
<keyword evidence="4" id="KW-0158">Chromosome</keyword>
<proteinExistence type="inferred from homology"/>
<dbReference type="CDD" id="cd00074">
    <property type="entry name" value="HFD_H2A"/>
    <property type="match status" value="1"/>
</dbReference>
<feature type="region of interest" description="Disordered" evidence="10">
    <location>
        <begin position="905"/>
        <end position="924"/>
    </location>
</feature>
<feature type="region of interest" description="Disordered" evidence="10">
    <location>
        <begin position="935"/>
        <end position="982"/>
    </location>
</feature>
<comment type="similarity">
    <text evidence="3">Belongs to the histone H2A family.</text>
</comment>
<feature type="compositionally biased region" description="Low complexity" evidence="10">
    <location>
        <begin position="637"/>
        <end position="657"/>
    </location>
</feature>
<feature type="region of interest" description="Disordered" evidence="10">
    <location>
        <begin position="694"/>
        <end position="713"/>
    </location>
</feature>
<keyword evidence="7" id="KW-0238">DNA-binding</keyword>
<dbReference type="InterPro" id="IPR007125">
    <property type="entry name" value="H2A/H2B/H3"/>
</dbReference>
<name>A0ABQ0LC11_MYCCL</name>
<keyword evidence="9" id="KW-0544">Nucleosome core</keyword>
<dbReference type="Pfam" id="PF00125">
    <property type="entry name" value="Histone"/>
    <property type="match status" value="1"/>
</dbReference>
<dbReference type="SMART" id="SM00066">
    <property type="entry name" value="GAL4"/>
    <property type="match status" value="1"/>
</dbReference>
<evidence type="ECO:0000256" key="10">
    <source>
        <dbReference type="SAM" id="MobiDB-lite"/>
    </source>
</evidence>
<dbReference type="SMART" id="SM00414">
    <property type="entry name" value="H2A"/>
    <property type="match status" value="1"/>
</dbReference>
<dbReference type="CDD" id="cd12148">
    <property type="entry name" value="fungal_TF_MHR"/>
    <property type="match status" value="1"/>
</dbReference>
<dbReference type="Pfam" id="PF00172">
    <property type="entry name" value="Zn_clus"/>
    <property type="match status" value="1"/>
</dbReference>
<feature type="compositionally biased region" description="Low complexity" evidence="10">
    <location>
        <begin position="965"/>
        <end position="974"/>
    </location>
</feature>
<protein>
    <recommendedName>
        <fullName evidence="11">Zn(2)-C6 fungal-type domain-containing protein</fullName>
    </recommendedName>
</protein>